<feature type="transmembrane region" description="Helical" evidence="5">
    <location>
        <begin position="262"/>
        <end position="280"/>
    </location>
</feature>
<dbReference type="InterPro" id="IPR000276">
    <property type="entry name" value="GPCR_Rhodpsn"/>
</dbReference>
<feature type="transmembrane region" description="Helical" evidence="5">
    <location>
        <begin position="181"/>
        <end position="202"/>
    </location>
</feature>
<dbReference type="PROSITE" id="PS50262">
    <property type="entry name" value="G_PROTEIN_RECEP_F1_2"/>
    <property type="match status" value="1"/>
</dbReference>
<dbReference type="GO" id="GO:0004930">
    <property type="term" value="F:G protein-coupled receptor activity"/>
    <property type="evidence" value="ECO:0007669"/>
    <property type="project" value="InterPro"/>
</dbReference>
<name>A0A8C6M919_NOTFU</name>
<feature type="transmembrane region" description="Helical" evidence="5">
    <location>
        <begin position="6"/>
        <end position="27"/>
    </location>
</feature>
<dbReference type="Pfam" id="PF00001">
    <property type="entry name" value="7tm_1"/>
    <property type="match status" value="1"/>
</dbReference>
<accession>A0A8C6M919</accession>
<evidence type="ECO:0000256" key="3">
    <source>
        <dbReference type="ARBA" id="ARBA00022989"/>
    </source>
</evidence>
<evidence type="ECO:0000259" key="6">
    <source>
        <dbReference type="PROSITE" id="PS50262"/>
    </source>
</evidence>
<dbReference type="InterPro" id="IPR052921">
    <property type="entry name" value="GPCR1_Superfamily_Member"/>
</dbReference>
<dbReference type="Gene3D" id="1.20.1070.10">
    <property type="entry name" value="Rhodopsin 7-helix transmembrane proteins"/>
    <property type="match status" value="1"/>
</dbReference>
<dbReference type="PANTHER" id="PTHR26451">
    <property type="entry name" value="G_PROTEIN_RECEP_F1_2 DOMAIN-CONTAINING PROTEIN"/>
    <property type="match status" value="1"/>
</dbReference>
<evidence type="ECO:0000313" key="7">
    <source>
        <dbReference type="Ensembl" id="ENSNFUP00015030800.1"/>
    </source>
</evidence>
<dbReference type="GO" id="GO:0016020">
    <property type="term" value="C:membrane"/>
    <property type="evidence" value="ECO:0007669"/>
    <property type="project" value="UniProtKB-SubCell"/>
</dbReference>
<dbReference type="InterPro" id="IPR017452">
    <property type="entry name" value="GPCR_Rhodpsn_7TM"/>
</dbReference>
<comment type="subcellular location">
    <subcellularLocation>
        <location evidence="1">Membrane</location>
    </subcellularLocation>
</comment>
<keyword evidence="4 5" id="KW-0472">Membrane</keyword>
<dbReference type="GeneTree" id="ENSGT00940000163093"/>
<protein>
    <submittedName>
        <fullName evidence="7">Olfactory receptor 4K15-like</fullName>
    </submittedName>
</protein>
<feature type="transmembrane region" description="Helical" evidence="5">
    <location>
        <begin position="223"/>
        <end position="242"/>
    </location>
</feature>
<feature type="transmembrane region" description="Helical" evidence="5">
    <location>
        <begin position="126"/>
        <end position="149"/>
    </location>
</feature>
<dbReference type="GO" id="GO:0005549">
    <property type="term" value="F:odorant binding"/>
    <property type="evidence" value="ECO:0007669"/>
    <property type="project" value="TreeGrafter"/>
</dbReference>
<evidence type="ECO:0000256" key="1">
    <source>
        <dbReference type="ARBA" id="ARBA00004370"/>
    </source>
</evidence>
<feature type="transmembrane region" description="Helical" evidence="5">
    <location>
        <begin position="48"/>
        <end position="71"/>
    </location>
</feature>
<keyword evidence="8" id="KW-1185">Reference proteome</keyword>
<feature type="domain" description="G-protein coupled receptors family 1 profile" evidence="6">
    <location>
        <begin position="27"/>
        <end position="278"/>
    </location>
</feature>
<dbReference type="AlphaFoldDB" id="A0A8C6M919"/>
<keyword evidence="3 5" id="KW-1133">Transmembrane helix</keyword>
<dbReference type="SUPFAM" id="SSF81321">
    <property type="entry name" value="Family A G protein-coupled receptor-like"/>
    <property type="match status" value="1"/>
</dbReference>
<keyword evidence="2 5" id="KW-0812">Transmembrane</keyword>
<dbReference type="Ensembl" id="ENSNFUT00015032184.1">
    <property type="protein sequence ID" value="ENSNFUP00015030800.1"/>
    <property type="gene ID" value="ENSNFUG00015015021.1"/>
</dbReference>
<organism evidence="7 8">
    <name type="scientific">Nothobranchius furzeri</name>
    <name type="common">Turquoise killifish</name>
    <dbReference type="NCBI Taxonomy" id="105023"/>
    <lineage>
        <taxon>Eukaryota</taxon>
        <taxon>Metazoa</taxon>
        <taxon>Chordata</taxon>
        <taxon>Craniata</taxon>
        <taxon>Vertebrata</taxon>
        <taxon>Euteleostomi</taxon>
        <taxon>Actinopterygii</taxon>
        <taxon>Neopterygii</taxon>
        <taxon>Teleostei</taxon>
        <taxon>Neoteleostei</taxon>
        <taxon>Acanthomorphata</taxon>
        <taxon>Ovalentaria</taxon>
        <taxon>Atherinomorphae</taxon>
        <taxon>Cyprinodontiformes</taxon>
        <taxon>Nothobranchiidae</taxon>
        <taxon>Nothobranchius</taxon>
    </lineage>
</organism>
<evidence type="ECO:0000256" key="2">
    <source>
        <dbReference type="ARBA" id="ARBA00022692"/>
    </source>
</evidence>
<evidence type="ECO:0000313" key="8">
    <source>
        <dbReference type="Proteomes" id="UP000694548"/>
    </source>
</evidence>
<dbReference type="Proteomes" id="UP000694548">
    <property type="component" value="Unassembled WGS sequence"/>
</dbReference>
<dbReference type="FunFam" id="1.20.1070.10:FF:000096">
    <property type="entry name" value="Odorant receptor 131-2"/>
    <property type="match status" value="1"/>
</dbReference>
<feature type="transmembrane region" description="Helical" evidence="5">
    <location>
        <begin position="77"/>
        <end position="105"/>
    </location>
</feature>
<reference evidence="7" key="1">
    <citation type="submission" date="2025-08" db="UniProtKB">
        <authorList>
            <consortium name="Ensembl"/>
        </authorList>
    </citation>
    <scope>IDENTIFICATION</scope>
</reference>
<sequence>LLNWLNFIYKLVLCGFSTVPACVFLCINGTMLFTLRSKPVFRDTCRYILLYNLLLADTAQLVVSQLLFLLAVCRVRLTYSACGTITTIVNLTAGISPLTLVVMSLERYVAVCFPLRHASIITTRNTAVAIIASWAISSINNLTRGVFLLEYSFENMSNLLMKDYCTDIAWFPSSLRDYYDKAYTCFVFVSAGLAVIYSYTGVVVAARSASTDKASAHKARKTLLLHLIQLGLSLSSMIYYPLLIALARTVSRLVFVWVQDVFYVVFVILPRCLSSLLYGLRDQTIRPVLLHYLCCHLRFPVEPGLG</sequence>
<reference evidence="7" key="2">
    <citation type="submission" date="2025-09" db="UniProtKB">
        <authorList>
            <consortium name="Ensembl"/>
        </authorList>
    </citation>
    <scope>IDENTIFICATION</scope>
</reference>
<proteinExistence type="predicted"/>
<evidence type="ECO:0000256" key="5">
    <source>
        <dbReference type="SAM" id="Phobius"/>
    </source>
</evidence>
<evidence type="ECO:0000256" key="4">
    <source>
        <dbReference type="ARBA" id="ARBA00023136"/>
    </source>
</evidence>
<dbReference type="CDD" id="cd00637">
    <property type="entry name" value="7tm_classA_rhodopsin-like"/>
    <property type="match status" value="1"/>
</dbReference>
<dbReference type="PANTHER" id="PTHR26451:SF866">
    <property type="entry name" value="ODORANT RECEPTOR-RELATED"/>
    <property type="match status" value="1"/>
</dbReference>
<dbReference type="GO" id="GO:0004984">
    <property type="term" value="F:olfactory receptor activity"/>
    <property type="evidence" value="ECO:0007669"/>
    <property type="project" value="TreeGrafter"/>
</dbReference>